<evidence type="ECO:0000313" key="2">
    <source>
        <dbReference type="Proteomes" id="UP000222366"/>
    </source>
</evidence>
<keyword evidence="2" id="KW-1185">Reference proteome</keyword>
<dbReference type="AlphaFoldDB" id="A0A2D0KRU2"/>
<keyword evidence="1" id="KW-0436">Ligase</keyword>
<dbReference type="PANTHER" id="PTHR39217">
    <property type="match status" value="1"/>
</dbReference>
<comment type="caution">
    <text evidence="1">The sequence shown here is derived from an EMBL/GenBank/DDBJ whole genome shotgun (WGS) entry which is preliminary data.</text>
</comment>
<dbReference type="EC" id="6.3.3.5" evidence="1"/>
<dbReference type="Proteomes" id="UP000222366">
    <property type="component" value="Unassembled WGS sequence"/>
</dbReference>
<gene>
    <name evidence="1" type="primary">dcsG</name>
    <name evidence="1" type="ORF">Xsto_01388</name>
</gene>
<accession>A0A2D0KRU2</accession>
<organism evidence="1 2">
    <name type="scientific">Xenorhabdus stockiae</name>
    <dbReference type="NCBI Taxonomy" id="351614"/>
    <lineage>
        <taxon>Bacteria</taxon>
        <taxon>Pseudomonadati</taxon>
        <taxon>Pseudomonadota</taxon>
        <taxon>Gammaproteobacteria</taxon>
        <taxon>Enterobacterales</taxon>
        <taxon>Morganellaceae</taxon>
        <taxon>Xenorhabdus</taxon>
    </lineage>
</organism>
<dbReference type="PANTHER" id="PTHR39217:SF1">
    <property type="entry name" value="GLUTATHIONE SYNTHETASE"/>
    <property type="match status" value="1"/>
</dbReference>
<dbReference type="GO" id="GO:0016874">
    <property type="term" value="F:ligase activity"/>
    <property type="evidence" value="ECO:0007669"/>
    <property type="project" value="UniProtKB-KW"/>
</dbReference>
<dbReference type="SUPFAM" id="SSF56059">
    <property type="entry name" value="Glutathione synthetase ATP-binding domain-like"/>
    <property type="match status" value="1"/>
</dbReference>
<dbReference type="InterPro" id="IPR053191">
    <property type="entry name" value="DcsG_Biosynth_Enzyme"/>
</dbReference>
<reference evidence="1 2" key="1">
    <citation type="journal article" date="2017" name="Nat. Microbiol.">
        <title>Natural product diversity associated with the nematode symbionts Photorhabdus and Xenorhabdus.</title>
        <authorList>
            <person name="Tobias N.J."/>
            <person name="Wolff H."/>
            <person name="Djahanschiri B."/>
            <person name="Grundmann F."/>
            <person name="Kronenwerth M."/>
            <person name="Shi Y.M."/>
            <person name="Simonyi S."/>
            <person name="Grun P."/>
            <person name="Shapiro-Ilan D."/>
            <person name="Pidot S.J."/>
            <person name="Stinear T.P."/>
            <person name="Ebersberger I."/>
            <person name="Bode H.B."/>
        </authorList>
    </citation>
    <scope>NUCLEOTIDE SEQUENCE [LARGE SCALE GENOMIC DNA]</scope>
    <source>
        <strain evidence="1 2">DSM 17904</strain>
    </source>
</reference>
<protein>
    <submittedName>
        <fullName evidence="1">Cycloserine biosynthesis protein DcsG</fullName>
        <ecNumber evidence="1">6.3.3.5</ecNumber>
    </submittedName>
</protein>
<sequence>MNTVALITDEASLPEDYDMPLLLDACRTIGLSAEICSWQDQTIDWSRFDAVLLRSPWSYVDHLPEFLVWCERISVLTELLNPLPVVRWNLDKFYLADLAAHGVPVVPSRFISPGMDILQNLRAFLAEHTEADEIVIKPTVGAYSKDIQRYKRQQEDKAVEHITYLIEKGCHVILQPYLASIDSEGETDLTYFDGVYSHAIRKGALLMSDGTVNFPLQEFRKARVADEDERAVASLALDTAVRHMGLDHALLYGRVDLVRDNGGKPIVLEIEICEPSLNLPFAEGGAMRFAQALADRLIKYSA</sequence>
<name>A0A2D0KRU2_9GAMM</name>
<evidence type="ECO:0000313" key="1">
    <source>
        <dbReference type="EMBL" id="PHM66163.1"/>
    </source>
</evidence>
<proteinExistence type="predicted"/>
<dbReference type="EMBL" id="NJAJ01000010">
    <property type="protein sequence ID" value="PHM66163.1"/>
    <property type="molecule type" value="Genomic_DNA"/>
</dbReference>
<dbReference type="RefSeq" id="WP_099124511.1">
    <property type="nucleotide sequence ID" value="NZ_CAWNRH010000002.1"/>
</dbReference>